<reference evidence="2" key="1">
    <citation type="submission" date="2020-06" db="EMBL/GenBank/DDBJ databases">
        <authorList>
            <person name="Li T."/>
            <person name="Hu X."/>
            <person name="Zhang T."/>
            <person name="Song X."/>
            <person name="Zhang H."/>
            <person name="Dai N."/>
            <person name="Sheng W."/>
            <person name="Hou X."/>
            <person name="Wei L."/>
        </authorList>
    </citation>
    <scope>NUCLEOTIDE SEQUENCE</scope>
    <source>
        <strain evidence="2">G01</strain>
        <tissue evidence="2">Leaf</tissue>
    </source>
</reference>
<feature type="non-terminal residue" evidence="2">
    <location>
        <position position="1"/>
    </location>
</feature>
<accession>A0AAW2LU71</accession>
<dbReference type="EMBL" id="JACGWK010000012">
    <property type="protein sequence ID" value="KAL0322606.1"/>
    <property type="molecule type" value="Genomic_DNA"/>
</dbReference>
<dbReference type="GO" id="GO:0004185">
    <property type="term" value="F:serine-type carboxypeptidase activity"/>
    <property type="evidence" value="ECO:0007669"/>
    <property type="project" value="InterPro"/>
</dbReference>
<evidence type="ECO:0000313" key="2">
    <source>
        <dbReference type="EMBL" id="KAL0322606.1"/>
    </source>
</evidence>
<organism evidence="2">
    <name type="scientific">Sesamum angustifolium</name>
    <dbReference type="NCBI Taxonomy" id="2727405"/>
    <lineage>
        <taxon>Eukaryota</taxon>
        <taxon>Viridiplantae</taxon>
        <taxon>Streptophyta</taxon>
        <taxon>Embryophyta</taxon>
        <taxon>Tracheophyta</taxon>
        <taxon>Spermatophyta</taxon>
        <taxon>Magnoliopsida</taxon>
        <taxon>eudicotyledons</taxon>
        <taxon>Gunneridae</taxon>
        <taxon>Pentapetalae</taxon>
        <taxon>asterids</taxon>
        <taxon>lamiids</taxon>
        <taxon>Lamiales</taxon>
        <taxon>Pedaliaceae</taxon>
        <taxon>Sesamum</taxon>
    </lineage>
</organism>
<dbReference type="SUPFAM" id="SSF53474">
    <property type="entry name" value="alpha/beta-Hydrolases"/>
    <property type="match status" value="1"/>
</dbReference>
<dbReference type="GO" id="GO:0006508">
    <property type="term" value="P:proteolysis"/>
    <property type="evidence" value="ECO:0007669"/>
    <property type="project" value="InterPro"/>
</dbReference>
<dbReference type="Gene3D" id="3.40.50.11320">
    <property type="match status" value="1"/>
</dbReference>
<keyword evidence="2" id="KW-0121">Carboxypeptidase</keyword>
<reference evidence="2" key="2">
    <citation type="journal article" date="2024" name="Plant">
        <title>Genomic evolution and insights into agronomic trait innovations of Sesamum species.</title>
        <authorList>
            <person name="Miao H."/>
            <person name="Wang L."/>
            <person name="Qu L."/>
            <person name="Liu H."/>
            <person name="Sun Y."/>
            <person name="Le M."/>
            <person name="Wang Q."/>
            <person name="Wei S."/>
            <person name="Zheng Y."/>
            <person name="Lin W."/>
            <person name="Duan Y."/>
            <person name="Cao H."/>
            <person name="Xiong S."/>
            <person name="Wang X."/>
            <person name="Wei L."/>
            <person name="Li C."/>
            <person name="Ma Q."/>
            <person name="Ju M."/>
            <person name="Zhao R."/>
            <person name="Li G."/>
            <person name="Mu C."/>
            <person name="Tian Q."/>
            <person name="Mei H."/>
            <person name="Zhang T."/>
            <person name="Gao T."/>
            <person name="Zhang H."/>
        </authorList>
    </citation>
    <scope>NUCLEOTIDE SEQUENCE</scope>
    <source>
        <strain evidence="2">G01</strain>
    </source>
</reference>
<protein>
    <submittedName>
        <fullName evidence="2">Serine carboxypeptidase-like 13</fullName>
    </submittedName>
</protein>
<dbReference type="Pfam" id="PF00450">
    <property type="entry name" value="Peptidase_S10"/>
    <property type="match status" value="1"/>
</dbReference>
<name>A0AAW2LU71_9LAMI</name>
<keyword evidence="2" id="KW-0645">Protease</keyword>
<dbReference type="InterPro" id="IPR029058">
    <property type="entry name" value="AB_hydrolase_fold"/>
</dbReference>
<comment type="caution">
    <text evidence="2">The sequence shown here is derived from an EMBL/GenBank/DDBJ whole genome shotgun (WGS) entry which is preliminary data.</text>
</comment>
<evidence type="ECO:0000256" key="1">
    <source>
        <dbReference type="ARBA" id="ARBA00009431"/>
    </source>
</evidence>
<dbReference type="AlphaFoldDB" id="A0AAW2LU71"/>
<keyword evidence="2" id="KW-0378">Hydrolase</keyword>
<gene>
    <name evidence="2" type="ORF">Sangu_1879900</name>
</gene>
<sequence>GDHDAVVPYLATLKWIRHLNLTVYDDWRAWMVNDQVAGRVPAIQLQNTNQWSAWPWLIAGYRLLHYRYTSASSISSFYVFDLLLVMGVP</sequence>
<comment type="similarity">
    <text evidence="1">Belongs to the peptidase S10 family.</text>
</comment>
<dbReference type="InterPro" id="IPR001563">
    <property type="entry name" value="Peptidase_S10"/>
</dbReference>
<proteinExistence type="inferred from homology"/>